<dbReference type="Proteomes" id="UP000034164">
    <property type="component" value="Unassembled WGS sequence"/>
</dbReference>
<gene>
    <name evidence="1" type="ORF">EMCG_00813</name>
</gene>
<sequence>MFVIEHKYMPCNPLIPMPESSRFPIKAIVAIRKSYLENGNKTDNNPLTKTYGNWRTPSVKASPLLAAEQDLKNAGIVVINPHGSVSLIMNSMHTLQQRDSTIIALLYPEMHERLENMGPWRKIWNGHGIVSPLCVGKVGRAEVMLRSSSQRMVTVVVVDVRFGIHELVALVRFRKFSTSTVHSKDQAKGRLSLVHHHHHHHPEQSPA</sequence>
<protein>
    <submittedName>
        <fullName evidence="1">Uncharacterized protein</fullName>
    </submittedName>
</protein>
<name>A0A0G2J6F0_9EURO</name>
<evidence type="ECO:0000313" key="1">
    <source>
        <dbReference type="EMBL" id="KKZ59971.1"/>
    </source>
</evidence>
<dbReference type="AlphaFoldDB" id="A0A0G2J6F0"/>
<organism evidence="1 2">
    <name type="scientific">[Emmonsia] crescens</name>
    <dbReference type="NCBI Taxonomy" id="73230"/>
    <lineage>
        <taxon>Eukaryota</taxon>
        <taxon>Fungi</taxon>
        <taxon>Dikarya</taxon>
        <taxon>Ascomycota</taxon>
        <taxon>Pezizomycotina</taxon>
        <taxon>Eurotiomycetes</taxon>
        <taxon>Eurotiomycetidae</taxon>
        <taxon>Onygenales</taxon>
        <taxon>Ajellomycetaceae</taxon>
        <taxon>Emergomyces</taxon>
    </lineage>
</organism>
<dbReference type="VEuPathDB" id="FungiDB:EMCG_00813"/>
<accession>A0A0G2J6F0</accession>
<evidence type="ECO:0000313" key="2">
    <source>
        <dbReference type="Proteomes" id="UP000034164"/>
    </source>
</evidence>
<comment type="caution">
    <text evidence="1">The sequence shown here is derived from an EMBL/GenBank/DDBJ whole genome shotgun (WGS) entry which is preliminary data.</text>
</comment>
<dbReference type="EMBL" id="LCZI01001613">
    <property type="protein sequence ID" value="KKZ59971.1"/>
    <property type="molecule type" value="Genomic_DNA"/>
</dbReference>
<proteinExistence type="predicted"/>
<reference evidence="2" key="1">
    <citation type="journal article" date="2015" name="PLoS Genet.">
        <title>The dynamic genome and transcriptome of the human fungal pathogen Blastomyces and close relative Emmonsia.</title>
        <authorList>
            <person name="Munoz J.F."/>
            <person name="Gauthier G.M."/>
            <person name="Desjardins C.A."/>
            <person name="Gallo J.E."/>
            <person name="Holder J."/>
            <person name="Sullivan T.D."/>
            <person name="Marty A.J."/>
            <person name="Carmen J.C."/>
            <person name="Chen Z."/>
            <person name="Ding L."/>
            <person name="Gujja S."/>
            <person name="Magrini V."/>
            <person name="Misas E."/>
            <person name="Mitreva M."/>
            <person name="Priest M."/>
            <person name="Saif S."/>
            <person name="Whiston E.A."/>
            <person name="Young S."/>
            <person name="Zeng Q."/>
            <person name="Goldman W.E."/>
            <person name="Mardis E.R."/>
            <person name="Taylor J.W."/>
            <person name="McEwen J.G."/>
            <person name="Clay O.K."/>
            <person name="Klein B.S."/>
            <person name="Cuomo C.A."/>
        </authorList>
    </citation>
    <scope>NUCLEOTIDE SEQUENCE [LARGE SCALE GENOMIC DNA]</scope>
    <source>
        <strain evidence="2">UAMH 3008</strain>
    </source>
</reference>